<organism evidence="2">
    <name type="scientific">viral metagenome</name>
    <dbReference type="NCBI Taxonomy" id="1070528"/>
    <lineage>
        <taxon>unclassified sequences</taxon>
        <taxon>metagenomes</taxon>
        <taxon>organismal metagenomes</taxon>
    </lineage>
</organism>
<reference evidence="2" key="1">
    <citation type="journal article" date="2020" name="Nature">
        <title>Giant virus diversity and host interactions through global metagenomics.</title>
        <authorList>
            <person name="Schulz F."/>
            <person name="Roux S."/>
            <person name="Paez-Espino D."/>
            <person name="Jungbluth S."/>
            <person name="Walsh D.A."/>
            <person name="Denef V.J."/>
            <person name="McMahon K.D."/>
            <person name="Konstantinidis K.T."/>
            <person name="Eloe-Fadrosh E.A."/>
            <person name="Kyrpides N.C."/>
            <person name="Woyke T."/>
        </authorList>
    </citation>
    <scope>NUCLEOTIDE SEQUENCE</scope>
    <source>
        <strain evidence="2">GVMAG-S-1101172-89</strain>
    </source>
</reference>
<feature type="domain" description="Peptidase S74" evidence="1">
    <location>
        <begin position="151"/>
        <end position="239"/>
    </location>
</feature>
<dbReference type="EMBL" id="MN740808">
    <property type="protein sequence ID" value="QHU12564.1"/>
    <property type="molecule type" value="Genomic_DNA"/>
</dbReference>
<evidence type="ECO:0000259" key="1">
    <source>
        <dbReference type="PROSITE" id="PS51688"/>
    </source>
</evidence>
<proteinExistence type="predicted"/>
<dbReference type="InterPro" id="IPR030392">
    <property type="entry name" value="S74_ICA"/>
</dbReference>
<accession>A0A6C0K8V1</accession>
<dbReference type="Pfam" id="PF13884">
    <property type="entry name" value="Peptidase_S74"/>
    <property type="match status" value="1"/>
</dbReference>
<name>A0A6C0K8V1_9ZZZZ</name>
<sequence length="246" mass="26326">MKEIEQIVDMSVLNIVELQNVVTSASGVSPISYLSNQVANIGEMVDYEKKQINVNAISNFSVSPIQLYSALNLCNVSLSYNGDIFAGSDAISTGSVSESLGTPSTGYLSLGFSTGTGLAFVQGSASTFVIGTDSNVTFSGTVTAAGFVTASDGRLKRNTYPITNYETILSAVDGVRFEWAETNKSDVGVVAQSLMEVLPEAVVKGSDGYYKVDYFKIIPVLIQSVKSLQERVSLLERGFNQFQQSL</sequence>
<evidence type="ECO:0000313" key="2">
    <source>
        <dbReference type="EMBL" id="QHU12564.1"/>
    </source>
</evidence>
<dbReference type="AlphaFoldDB" id="A0A6C0K8V1"/>
<protein>
    <recommendedName>
        <fullName evidence="1">Peptidase S74 domain-containing protein</fullName>
    </recommendedName>
</protein>
<dbReference type="PROSITE" id="PS51688">
    <property type="entry name" value="ICA"/>
    <property type="match status" value="1"/>
</dbReference>